<organism evidence="2">
    <name type="scientific">marine sediment metagenome</name>
    <dbReference type="NCBI Taxonomy" id="412755"/>
    <lineage>
        <taxon>unclassified sequences</taxon>
        <taxon>metagenomes</taxon>
        <taxon>ecological metagenomes</taxon>
    </lineage>
</organism>
<reference evidence="2" key="1">
    <citation type="journal article" date="2014" name="Front. Microbiol.">
        <title>High frequency of phylogenetically diverse reductive dehalogenase-homologous genes in deep subseafloor sedimentary metagenomes.</title>
        <authorList>
            <person name="Kawai M."/>
            <person name="Futagami T."/>
            <person name="Toyoda A."/>
            <person name="Takaki Y."/>
            <person name="Nishi S."/>
            <person name="Hori S."/>
            <person name="Arai W."/>
            <person name="Tsubouchi T."/>
            <person name="Morono Y."/>
            <person name="Uchiyama I."/>
            <person name="Ito T."/>
            <person name="Fujiyama A."/>
            <person name="Inagaki F."/>
            <person name="Takami H."/>
        </authorList>
    </citation>
    <scope>NUCLEOTIDE SEQUENCE</scope>
    <source>
        <strain evidence="2">Expedition CK06-06</strain>
    </source>
</reference>
<keyword evidence="1" id="KW-0812">Transmembrane</keyword>
<gene>
    <name evidence="2" type="ORF">S06H3_17042</name>
</gene>
<feature type="transmembrane region" description="Helical" evidence="1">
    <location>
        <begin position="12"/>
        <end position="33"/>
    </location>
</feature>
<evidence type="ECO:0000256" key="1">
    <source>
        <dbReference type="SAM" id="Phobius"/>
    </source>
</evidence>
<dbReference type="AlphaFoldDB" id="X1LEK5"/>
<proteinExistence type="predicted"/>
<sequence length="52" mass="5963">MKNEATYLAWKVPWQYISFAWIGSILIGVISTYSPLKRISSMTIIDAIRTVE</sequence>
<keyword evidence="1" id="KW-0472">Membrane</keyword>
<dbReference type="EMBL" id="BARV01008483">
    <property type="protein sequence ID" value="GAI04281.1"/>
    <property type="molecule type" value="Genomic_DNA"/>
</dbReference>
<keyword evidence="1" id="KW-1133">Transmembrane helix</keyword>
<name>X1LEK5_9ZZZZ</name>
<comment type="caution">
    <text evidence="2">The sequence shown here is derived from an EMBL/GenBank/DDBJ whole genome shotgun (WGS) entry which is preliminary data.</text>
</comment>
<protein>
    <submittedName>
        <fullName evidence="2">Uncharacterized protein</fullName>
    </submittedName>
</protein>
<evidence type="ECO:0000313" key="2">
    <source>
        <dbReference type="EMBL" id="GAI04281.1"/>
    </source>
</evidence>
<accession>X1LEK5</accession>